<feature type="region of interest" description="Disordered" evidence="10">
    <location>
        <begin position="216"/>
        <end position="413"/>
    </location>
</feature>
<keyword evidence="8" id="KW-0539">Nucleus</keyword>
<dbReference type="GO" id="GO:0008143">
    <property type="term" value="F:poly(A) binding"/>
    <property type="evidence" value="ECO:0007669"/>
    <property type="project" value="InterPro"/>
</dbReference>
<gene>
    <name evidence="12" type="ORF">CALMAC_LOCUS9840</name>
</gene>
<dbReference type="InterPro" id="IPR000571">
    <property type="entry name" value="Znf_CCCH"/>
</dbReference>
<evidence type="ECO:0000256" key="4">
    <source>
        <dbReference type="ARBA" id="ARBA00022723"/>
    </source>
</evidence>
<feature type="compositionally biased region" description="Basic and acidic residues" evidence="10">
    <location>
        <begin position="278"/>
        <end position="338"/>
    </location>
</feature>
<feature type="compositionally biased region" description="Polar residues" evidence="10">
    <location>
        <begin position="223"/>
        <end position="255"/>
    </location>
</feature>
<dbReference type="EMBL" id="CAACVG010008080">
    <property type="protein sequence ID" value="VEN48354.1"/>
    <property type="molecule type" value="Genomic_DNA"/>
</dbReference>
<evidence type="ECO:0000256" key="6">
    <source>
        <dbReference type="ARBA" id="ARBA00022771"/>
    </source>
</evidence>
<dbReference type="OrthoDB" id="5589010at2759"/>
<dbReference type="Proteomes" id="UP000410492">
    <property type="component" value="Unassembled WGS sequence"/>
</dbReference>
<evidence type="ECO:0000256" key="1">
    <source>
        <dbReference type="ARBA" id="ARBA00004123"/>
    </source>
</evidence>
<dbReference type="InterPro" id="IPR040366">
    <property type="entry name" value="Nab2/ZC3H14"/>
</dbReference>
<evidence type="ECO:0000256" key="9">
    <source>
        <dbReference type="PROSITE-ProRule" id="PRU00723"/>
    </source>
</evidence>
<feature type="domain" description="C3H1-type" evidence="11">
    <location>
        <begin position="718"/>
        <end position="751"/>
    </location>
</feature>
<evidence type="ECO:0000256" key="8">
    <source>
        <dbReference type="ARBA" id="ARBA00023242"/>
    </source>
</evidence>
<keyword evidence="5" id="KW-0677">Repeat</keyword>
<feature type="region of interest" description="Disordered" evidence="10">
    <location>
        <begin position="569"/>
        <end position="600"/>
    </location>
</feature>
<evidence type="ECO:0000256" key="10">
    <source>
        <dbReference type="SAM" id="MobiDB-lite"/>
    </source>
</evidence>
<feature type="compositionally biased region" description="Basic and acidic residues" evidence="10">
    <location>
        <begin position="355"/>
        <end position="381"/>
    </location>
</feature>
<keyword evidence="4 9" id="KW-0479">Metal-binding</keyword>
<evidence type="ECO:0000313" key="13">
    <source>
        <dbReference type="Proteomes" id="UP000410492"/>
    </source>
</evidence>
<dbReference type="PROSITE" id="PS50103">
    <property type="entry name" value="ZF_C3H1"/>
    <property type="match status" value="2"/>
</dbReference>
<feature type="zinc finger region" description="C3H1-type" evidence="9">
    <location>
        <begin position="718"/>
        <end position="751"/>
    </location>
</feature>
<evidence type="ECO:0000256" key="3">
    <source>
        <dbReference type="ARBA" id="ARBA00015071"/>
    </source>
</evidence>
<dbReference type="GO" id="GO:0005737">
    <property type="term" value="C:cytoplasm"/>
    <property type="evidence" value="ECO:0007669"/>
    <property type="project" value="TreeGrafter"/>
</dbReference>
<dbReference type="AlphaFoldDB" id="A0A653CM42"/>
<dbReference type="Pfam" id="PF14608">
    <property type="entry name" value="zf-CCCH_2"/>
    <property type="match status" value="5"/>
</dbReference>
<feature type="region of interest" description="Disordered" evidence="10">
    <location>
        <begin position="500"/>
        <end position="552"/>
    </location>
</feature>
<evidence type="ECO:0000256" key="2">
    <source>
        <dbReference type="ARBA" id="ARBA00008423"/>
    </source>
</evidence>
<keyword evidence="13" id="KW-1185">Reference proteome</keyword>
<name>A0A653CM42_CALMS</name>
<protein>
    <recommendedName>
        <fullName evidence="3">Zinc finger CCCH domain-containing protein 14</fullName>
    </recommendedName>
</protein>
<dbReference type="GO" id="GO:0008270">
    <property type="term" value="F:zinc ion binding"/>
    <property type="evidence" value="ECO:0007669"/>
    <property type="project" value="UniProtKB-KW"/>
</dbReference>
<evidence type="ECO:0000256" key="5">
    <source>
        <dbReference type="ARBA" id="ARBA00022737"/>
    </source>
</evidence>
<evidence type="ECO:0000313" key="12">
    <source>
        <dbReference type="EMBL" id="VEN48354.1"/>
    </source>
</evidence>
<feature type="domain" description="C3H1-type" evidence="11">
    <location>
        <begin position="635"/>
        <end position="660"/>
    </location>
</feature>
<sequence length="762" mass="87807">MDTIGAEVGQKMRSAIKAKLLELSCYVDDELPDYIMVMVANKRTKSQMNEDLHLFLSDKTETFVEWLHIVLKKLKEVTVTNPEVYKRVAKRKSDHLDTNVKKEKKNKKSTNIALKVEDNPIKNKEDVNKIAENRKITIIHGGENMQDKFDIPLLSEVNASNAESLKDIEQRIRNVKSRLGLLVDSDIEIELDDKDPREDMSLRKFEDLKNITEVKEESKQETFENSNVEEAQSSSIESNPSTTNHMENIESSPNINEKRTKHKPITFEDDSSPPKKLSVLERLGKKPTEISKSDFKRTRLTLESKQIEDQCRQHSRERSREKRDMSREKRDRSGEVRDRRRTFDRRDNRRRKDQRRGSREKRRDRDSTRKDPGTDTEKDSSKNILSRLGVLSKVSVPQKDPEPEHENELKTREVRSVVQVKPRVIPNVTQPNKNLLLKAVAEAHRSVALSMKSGSSKSESLLKKTPKLKNEEIVMYNTRKLPHSEKTKLRNLILSQFARENTNDSDEDDDQGDKAEVYIPKPIRHSRGDIPKYVPSSQRSSTAESRDEDEEEILTEKVKRKFADRLEGINSPVSRSNKVSSEEQITKPSIKSRLDGKRSPNPIIFEKERKIKISQAVTKIDVPDKLPVVHPPLSLKNKERCKYWPSCRQGDKCEFVHPTSNCEAFPNCKFGESCLYIHPPCKFGSSCTKRDCVYSHVTAVKTAQRSMGALQQCKYFPTCTNVNCQFYHPKMCKFGKFCKNQTDCPFSHLSLGKPSGLSWRSN</sequence>
<dbReference type="GO" id="GO:0043488">
    <property type="term" value="P:regulation of mRNA stability"/>
    <property type="evidence" value="ECO:0007669"/>
    <property type="project" value="InterPro"/>
</dbReference>
<feature type="zinc finger region" description="C3H1-type" evidence="9">
    <location>
        <begin position="635"/>
        <end position="660"/>
    </location>
</feature>
<dbReference type="PANTHER" id="PTHR14738:SF29">
    <property type="entry name" value="ZINC FINGER CCCH DOMAIN-CONTAINING PROTEIN 14"/>
    <property type="match status" value="1"/>
</dbReference>
<dbReference type="Gene3D" id="1.20.1390.10">
    <property type="entry name" value="PWI domain"/>
    <property type="match status" value="1"/>
</dbReference>
<comment type="similarity">
    <text evidence="2">Belongs to the ZC3H14 family.</text>
</comment>
<feature type="compositionally biased region" description="Basic and acidic residues" evidence="10">
    <location>
        <begin position="399"/>
        <end position="413"/>
    </location>
</feature>
<dbReference type="PANTHER" id="PTHR14738">
    <property type="entry name" value="ZINC FINGER CCCH DOMAIN-CONTAINING PROTEIN 14"/>
    <property type="match status" value="1"/>
</dbReference>
<dbReference type="GO" id="GO:0005634">
    <property type="term" value="C:nucleus"/>
    <property type="evidence" value="ECO:0007669"/>
    <property type="project" value="UniProtKB-SubCell"/>
</dbReference>
<comment type="subcellular location">
    <subcellularLocation>
        <location evidence="1">Nucleus</location>
    </subcellularLocation>
</comment>
<reference evidence="12 13" key="1">
    <citation type="submission" date="2019-01" db="EMBL/GenBank/DDBJ databases">
        <authorList>
            <person name="Sayadi A."/>
        </authorList>
    </citation>
    <scope>NUCLEOTIDE SEQUENCE [LARGE SCALE GENOMIC DNA]</scope>
</reference>
<accession>A0A653CM42</accession>
<evidence type="ECO:0000259" key="11">
    <source>
        <dbReference type="PROSITE" id="PS50103"/>
    </source>
</evidence>
<keyword evidence="6 9" id="KW-0863">Zinc-finger</keyword>
<keyword evidence="7 9" id="KW-0862">Zinc</keyword>
<organism evidence="12 13">
    <name type="scientific">Callosobruchus maculatus</name>
    <name type="common">Southern cowpea weevil</name>
    <name type="synonym">Pulse bruchid</name>
    <dbReference type="NCBI Taxonomy" id="64391"/>
    <lineage>
        <taxon>Eukaryota</taxon>
        <taxon>Metazoa</taxon>
        <taxon>Ecdysozoa</taxon>
        <taxon>Arthropoda</taxon>
        <taxon>Hexapoda</taxon>
        <taxon>Insecta</taxon>
        <taxon>Pterygota</taxon>
        <taxon>Neoptera</taxon>
        <taxon>Endopterygota</taxon>
        <taxon>Coleoptera</taxon>
        <taxon>Polyphaga</taxon>
        <taxon>Cucujiformia</taxon>
        <taxon>Chrysomeloidea</taxon>
        <taxon>Chrysomelidae</taxon>
        <taxon>Bruchinae</taxon>
        <taxon>Bruchini</taxon>
        <taxon>Callosobruchus</taxon>
    </lineage>
</organism>
<dbReference type="Gene3D" id="4.10.1000.30">
    <property type="match status" value="2"/>
</dbReference>
<dbReference type="SMART" id="SM00356">
    <property type="entry name" value="ZnF_C3H1"/>
    <property type="match status" value="3"/>
</dbReference>
<feature type="compositionally biased region" description="Basic residues" evidence="10">
    <location>
        <begin position="339"/>
        <end position="354"/>
    </location>
</feature>
<proteinExistence type="inferred from homology"/>
<evidence type="ECO:0000256" key="7">
    <source>
        <dbReference type="ARBA" id="ARBA00022833"/>
    </source>
</evidence>